<feature type="domain" description="ABC transporter" evidence="11">
    <location>
        <begin position="590"/>
        <end position="819"/>
    </location>
</feature>
<dbReference type="EMBL" id="BEXD01000335">
    <property type="protein sequence ID" value="GBB86576.1"/>
    <property type="molecule type" value="Genomic_DNA"/>
</dbReference>
<dbReference type="CDD" id="cd03244">
    <property type="entry name" value="ABCC_MRP_domain2"/>
    <property type="match status" value="1"/>
</dbReference>
<keyword evidence="4" id="KW-0677">Repeat</keyword>
<dbReference type="GO" id="GO:0016020">
    <property type="term" value="C:membrane"/>
    <property type="evidence" value="ECO:0007669"/>
    <property type="project" value="UniProtKB-SubCell"/>
</dbReference>
<sequence>MLRSTKWLCESDVWDPINIELVPCAREIILNAAIPLCIILLSVTNLIVRRCRGQSYYVPSPSDPVIPVSKYDITQLVISFFHLGFIGFLFGWRMDKYEEDKAEPYLIIGTIGQFVTWLYIIALIACHFMTRRNQTRYAYIRHLLLFYAYFVIVACINLRSMLKRDSKGYELVFSIWNAIACGILLACSLKRPRNPELKYTSNREISHDTIASIWSLLSFAWMTPIIKLGNKRALAEDDLWELPSRCQAAQCYDELEKMNNMDLLSRLLAANATNLVFFLVIAIFRSVFAFTTPFFLYRLLICISLAHKNKLKYTEEPYLYVFGILLSEISRIIFLNQLNYQLVWLGIRVEQMLSILVYKKQLRMKASPRSTNNRTSNVLTTDVDDIATFFSNLPFIVTIPLEILIATIFLYFLLGWSSLVGVGVMILCLWSNKRFGRRITRLQKRVKKARDERVGEIFELLHAVRMIKMFAWERSFHERLMLSRKKELIYLRSLFWRTTMHTLLVHLTPFLVTLFAFAVFTSSNTLTAAIAFTSITLFNTLKQPLQIFPNLVVELVSLGVAIGRVEKFLHGPDVQRESPGFNIVPARTSISFDNVDIAWSHHIRGPSDFILKGVNLEFPMGKLSLICGNKFSGKSLLMLSLLRETFILRGIIHFPASPIVYVPQQAWLENATFRDNILFGEPFDDDRYWNIVDSCCLTKDFENFEQADFTEYDEKNMILNDGQKARVALARALYSSAKILLVDDCLSSLDASTARQIIDNCLNGPLIHGRTVIMATQHVRYFVDNAAYIAILGDGLVQAKGTPRELRENGLLTEEVLGKEVKPEPEHIDKTDQNLVNQAIEKSVADKKNWAIEEARFQGKVQLGVYFFYFKSSGGIILWFILIILFVIIRLLTVGETYWLKVWSVWSEVNNEGNNEGNPALVQYILIYALIALASAVFTIIRMAWQFFLVSLKGSRTLFSKLLNAILRAPLSFFDTAPLGRVMNRFSKDLGMIDQGLVTVITSFLGNAIGAISVLVVVTVVTYEFFLVSVVVIILYLIIGSMYINVSRELKRLQSITRSPVLLWYTDTISGIATIRAFNAEDRYVKKFIERLNTSNRTTYLLHMSNRWMSIRMGSIGAIASYLAGVFILWHYDIDAGLAGFSLSYALGFVQIVFMLVKDYTTMETSLSSVERIKEYIEMPQEPPAVIENAQLPAAWPTSGTIKVSNLTIQYSPQFEPVLRDISFTINAEEKIGIVGRTGSGKTTLANSFLRLNEPTEGRIVIDEIDISNLGLEDLRSRLTIISQDPILFEGTIRSNLDIRNEYEDQELWEVLRRVHLIQIEEDQTNNQFIVIGPITDLEDPVNEGGHNFSRGQRQLLCLARALLRQSKIIIMDEATANIDPETDNKIQETIREEFNNATVLCISHRFKTIIHSDRILVLNDGKIAEFDTPYRLINNPDSLFRHLCEQTGELETLMELVSNPEEEGYDEHDEVEEYEEDDETPEMDMEDYETEDDIQGDQQTEHESGHEVDEEQEEDEQEEPDINGEEHDKDDREVS</sequence>
<feature type="transmembrane region" description="Helical" evidence="10">
    <location>
        <begin position="1025"/>
        <end position="1046"/>
    </location>
</feature>
<dbReference type="Pfam" id="PF00005">
    <property type="entry name" value="ABC_tran"/>
    <property type="match status" value="2"/>
</dbReference>
<dbReference type="CDD" id="cd18604">
    <property type="entry name" value="ABC_6TM_VMR1_D2_like"/>
    <property type="match status" value="1"/>
</dbReference>
<dbReference type="InterPro" id="IPR050173">
    <property type="entry name" value="ABC_transporter_C-like"/>
</dbReference>
<keyword evidence="7 10" id="KW-1133">Transmembrane helix</keyword>
<feature type="region of interest" description="Disordered" evidence="9">
    <location>
        <begin position="1460"/>
        <end position="1536"/>
    </location>
</feature>
<evidence type="ECO:0000313" key="14">
    <source>
        <dbReference type="EMBL" id="GES76819.1"/>
    </source>
</evidence>
<gene>
    <name evidence="14" type="ORF">RCL2_000420600</name>
    <name evidence="13" type="ORF">RclHR1_00130017</name>
</gene>
<feature type="transmembrane region" description="Helical" evidence="10">
    <location>
        <begin position="171"/>
        <end position="189"/>
    </location>
</feature>
<dbReference type="CDD" id="cd03250">
    <property type="entry name" value="ABCC_MRP_domain1"/>
    <property type="match status" value="1"/>
</dbReference>
<proteinExistence type="predicted"/>
<dbReference type="Gene3D" id="1.20.1560.10">
    <property type="entry name" value="ABC transporter type 1, transmembrane domain"/>
    <property type="match status" value="2"/>
</dbReference>
<evidence type="ECO:0000256" key="7">
    <source>
        <dbReference type="ARBA" id="ARBA00022989"/>
    </source>
</evidence>
<evidence type="ECO:0000256" key="6">
    <source>
        <dbReference type="ARBA" id="ARBA00022840"/>
    </source>
</evidence>
<dbReference type="InterPro" id="IPR003439">
    <property type="entry name" value="ABC_transporter-like_ATP-bd"/>
</dbReference>
<feature type="transmembrane region" description="Helical" evidence="10">
    <location>
        <begin position="876"/>
        <end position="900"/>
    </location>
</feature>
<keyword evidence="8 10" id="KW-0472">Membrane</keyword>
<feature type="domain" description="ABC transporter" evidence="11">
    <location>
        <begin position="1202"/>
        <end position="1446"/>
    </location>
</feature>
<dbReference type="InterPro" id="IPR011527">
    <property type="entry name" value="ABC1_TM_dom"/>
</dbReference>
<feature type="compositionally biased region" description="Acidic residues" evidence="9">
    <location>
        <begin position="1461"/>
        <end position="1496"/>
    </location>
</feature>
<organism evidence="13 15">
    <name type="scientific">Rhizophagus clarus</name>
    <dbReference type="NCBI Taxonomy" id="94130"/>
    <lineage>
        <taxon>Eukaryota</taxon>
        <taxon>Fungi</taxon>
        <taxon>Fungi incertae sedis</taxon>
        <taxon>Mucoromycota</taxon>
        <taxon>Glomeromycotina</taxon>
        <taxon>Glomeromycetes</taxon>
        <taxon>Glomerales</taxon>
        <taxon>Glomeraceae</taxon>
        <taxon>Rhizophagus</taxon>
    </lineage>
</organism>
<keyword evidence="14" id="KW-0378">Hydrolase</keyword>
<evidence type="ECO:0000256" key="3">
    <source>
        <dbReference type="ARBA" id="ARBA00022692"/>
    </source>
</evidence>
<keyword evidence="6" id="KW-0067">ATP-binding</keyword>
<evidence type="ECO:0000313" key="15">
    <source>
        <dbReference type="Proteomes" id="UP000247702"/>
    </source>
</evidence>
<dbReference type="PROSITE" id="PS50929">
    <property type="entry name" value="ABC_TM1F"/>
    <property type="match status" value="2"/>
</dbReference>
<evidence type="ECO:0000256" key="9">
    <source>
        <dbReference type="SAM" id="MobiDB-lite"/>
    </source>
</evidence>
<dbReference type="SMART" id="SM00382">
    <property type="entry name" value="AAA"/>
    <property type="match status" value="2"/>
</dbReference>
<feature type="transmembrane region" description="Helical" evidence="10">
    <location>
        <begin position="920"/>
        <end position="945"/>
    </location>
</feature>
<dbReference type="CDD" id="cd18596">
    <property type="entry name" value="ABC_6TM_VMR1_D1_like"/>
    <property type="match status" value="1"/>
</dbReference>
<dbReference type="PANTHER" id="PTHR24223:SF356">
    <property type="entry name" value="ATP-BINDING CASSETTE TRANSPORTER ABC4"/>
    <property type="match status" value="1"/>
</dbReference>
<feature type="compositionally biased region" description="Basic and acidic residues" evidence="9">
    <location>
        <begin position="1525"/>
        <end position="1536"/>
    </location>
</feature>
<dbReference type="PANTHER" id="PTHR24223">
    <property type="entry name" value="ATP-BINDING CASSETTE SUB-FAMILY C"/>
    <property type="match status" value="1"/>
</dbReference>
<dbReference type="FunFam" id="1.20.1560.10:FF:000013">
    <property type="entry name" value="ABC transporter C family member 2"/>
    <property type="match status" value="1"/>
</dbReference>
<evidence type="ECO:0000256" key="8">
    <source>
        <dbReference type="ARBA" id="ARBA00023136"/>
    </source>
</evidence>
<comment type="subcellular location">
    <subcellularLocation>
        <location evidence="1">Membrane</location>
        <topology evidence="1">Multi-pass membrane protein</topology>
    </subcellularLocation>
</comment>
<dbReference type="GO" id="GO:0140359">
    <property type="term" value="F:ABC-type transporter activity"/>
    <property type="evidence" value="ECO:0007669"/>
    <property type="project" value="InterPro"/>
</dbReference>
<dbReference type="Proteomes" id="UP000615446">
    <property type="component" value="Unassembled WGS sequence"/>
</dbReference>
<evidence type="ECO:0000256" key="4">
    <source>
        <dbReference type="ARBA" id="ARBA00022737"/>
    </source>
</evidence>
<feature type="transmembrane region" description="Helical" evidence="10">
    <location>
        <begin position="997"/>
        <end position="1019"/>
    </location>
</feature>
<keyword evidence="2" id="KW-0813">Transport</keyword>
<feature type="compositionally biased region" description="Acidic residues" evidence="9">
    <location>
        <begin position="1509"/>
        <end position="1524"/>
    </location>
</feature>
<dbReference type="FunFam" id="3.40.50.300:FF:000565">
    <property type="entry name" value="ABC bile acid transporter"/>
    <property type="match status" value="1"/>
</dbReference>
<feature type="transmembrane region" description="Helical" evidence="10">
    <location>
        <begin position="318"/>
        <end position="335"/>
    </location>
</feature>
<feature type="transmembrane region" description="Helical" evidence="10">
    <location>
        <begin position="76"/>
        <end position="93"/>
    </location>
</feature>
<evidence type="ECO:0000313" key="13">
    <source>
        <dbReference type="EMBL" id="GBB86576.1"/>
    </source>
</evidence>
<dbReference type="InterPro" id="IPR003593">
    <property type="entry name" value="AAA+_ATPase"/>
</dbReference>
<feature type="transmembrane region" description="Helical" evidence="10">
    <location>
        <begin position="514"/>
        <end position="538"/>
    </location>
</feature>
<comment type="caution">
    <text evidence="13">The sequence shown here is derived from an EMBL/GenBank/DDBJ whole genome shotgun (WGS) entry which is preliminary data.</text>
</comment>
<evidence type="ECO:0000256" key="5">
    <source>
        <dbReference type="ARBA" id="ARBA00022741"/>
    </source>
</evidence>
<dbReference type="Proteomes" id="UP000247702">
    <property type="component" value="Unassembled WGS sequence"/>
</dbReference>
<feature type="domain" description="ABC transmembrane type-1" evidence="12">
    <location>
        <begin position="276"/>
        <end position="557"/>
    </location>
</feature>
<feature type="transmembrane region" description="Helical" evidence="10">
    <location>
        <begin position="138"/>
        <end position="159"/>
    </location>
</feature>
<feature type="transmembrane region" description="Helical" evidence="10">
    <location>
        <begin position="1113"/>
        <end position="1132"/>
    </location>
</feature>
<dbReference type="GO" id="GO:0005524">
    <property type="term" value="F:ATP binding"/>
    <property type="evidence" value="ECO:0007669"/>
    <property type="project" value="UniProtKB-KW"/>
</dbReference>
<feature type="transmembrane region" description="Helical" evidence="10">
    <location>
        <begin position="275"/>
        <end position="297"/>
    </location>
</feature>
<dbReference type="PROSITE" id="PS50893">
    <property type="entry name" value="ABC_TRANSPORTER_2"/>
    <property type="match status" value="2"/>
</dbReference>
<feature type="transmembrane region" description="Helical" evidence="10">
    <location>
        <begin position="1138"/>
        <end position="1157"/>
    </location>
</feature>
<dbReference type="InterPro" id="IPR036640">
    <property type="entry name" value="ABC1_TM_sf"/>
</dbReference>
<evidence type="ECO:0000256" key="1">
    <source>
        <dbReference type="ARBA" id="ARBA00004141"/>
    </source>
</evidence>
<dbReference type="InterPro" id="IPR027417">
    <property type="entry name" value="P-loop_NTPase"/>
</dbReference>
<keyword evidence="5" id="KW-0547">Nucleotide-binding</keyword>
<keyword evidence="15" id="KW-1185">Reference proteome</keyword>
<feature type="domain" description="ABC transmembrane type-1" evidence="12">
    <location>
        <begin position="880"/>
        <end position="1165"/>
    </location>
</feature>
<feature type="transmembrane region" description="Helical" evidence="10">
    <location>
        <begin position="105"/>
        <end position="126"/>
    </location>
</feature>
<dbReference type="SUPFAM" id="SSF90123">
    <property type="entry name" value="ABC transporter transmembrane region"/>
    <property type="match status" value="2"/>
</dbReference>
<dbReference type="GO" id="GO:0016887">
    <property type="term" value="F:ATP hydrolysis activity"/>
    <property type="evidence" value="ECO:0007669"/>
    <property type="project" value="InterPro"/>
</dbReference>
<evidence type="ECO:0000256" key="10">
    <source>
        <dbReference type="SAM" id="Phobius"/>
    </source>
</evidence>
<protein>
    <submittedName>
        <fullName evidence="14">P-loop containing nucleoside triphosphate hydrolase protein</fullName>
    </submittedName>
</protein>
<evidence type="ECO:0000259" key="11">
    <source>
        <dbReference type="PROSITE" id="PS50893"/>
    </source>
</evidence>
<feature type="transmembrane region" description="Helical" evidence="10">
    <location>
        <begin position="403"/>
        <end position="430"/>
    </location>
</feature>
<name>A0A2Z6R1J9_9GLOM</name>
<dbReference type="Pfam" id="PF00664">
    <property type="entry name" value="ABC_membrane"/>
    <property type="match status" value="2"/>
</dbReference>
<keyword evidence="3 10" id="KW-0812">Transmembrane</keyword>
<dbReference type="SUPFAM" id="SSF52540">
    <property type="entry name" value="P-loop containing nucleoside triphosphate hydrolases"/>
    <property type="match status" value="2"/>
</dbReference>
<evidence type="ECO:0000256" key="2">
    <source>
        <dbReference type="ARBA" id="ARBA00022448"/>
    </source>
</evidence>
<reference evidence="13 15" key="1">
    <citation type="submission" date="2017-11" db="EMBL/GenBank/DDBJ databases">
        <title>The genome of Rhizophagus clarus HR1 reveals common genetic basis of auxotrophy among arbuscular mycorrhizal fungi.</title>
        <authorList>
            <person name="Kobayashi Y."/>
        </authorList>
    </citation>
    <scope>NUCLEOTIDE SEQUENCE [LARGE SCALE GENOMIC DNA]</scope>
    <source>
        <strain evidence="13 15">HR1</strain>
    </source>
</reference>
<dbReference type="OrthoDB" id="6500128at2759"/>
<dbReference type="Gene3D" id="3.40.50.300">
    <property type="entry name" value="P-loop containing nucleotide triphosphate hydrolases"/>
    <property type="match status" value="2"/>
</dbReference>
<feature type="transmembrane region" description="Helical" evidence="10">
    <location>
        <begin position="28"/>
        <end position="48"/>
    </location>
</feature>
<reference evidence="14" key="2">
    <citation type="submission" date="2019-10" db="EMBL/GenBank/DDBJ databases">
        <title>Conservation and host-specific expression of non-tandemly repeated heterogenous ribosome RNA gene in arbuscular mycorrhizal fungi.</title>
        <authorList>
            <person name="Maeda T."/>
            <person name="Kobayashi Y."/>
            <person name="Nakagawa T."/>
            <person name="Ezawa T."/>
            <person name="Yamaguchi K."/>
            <person name="Bino T."/>
            <person name="Nishimoto Y."/>
            <person name="Shigenobu S."/>
            <person name="Kawaguchi M."/>
        </authorList>
    </citation>
    <scope>NUCLEOTIDE SEQUENCE</scope>
    <source>
        <strain evidence="14">HR1</strain>
    </source>
</reference>
<evidence type="ECO:0000259" key="12">
    <source>
        <dbReference type="PROSITE" id="PS50929"/>
    </source>
</evidence>
<dbReference type="EMBL" id="BLAL01000026">
    <property type="protein sequence ID" value="GES76819.1"/>
    <property type="molecule type" value="Genomic_DNA"/>
</dbReference>
<feature type="transmembrane region" description="Helical" evidence="10">
    <location>
        <begin position="210"/>
        <end position="229"/>
    </location>
</feature>
<dbReference type="STRING" id="94130.A0A2Z6R1J9"/>
<accession>A0A2Z6R1J9</accession>